<dbReference type="RefSeq" id="WP_129353933.1">
    <property type="nucleotide sequence ID" value="NZ_CP012670.1"/>
</dbReference>
<dbReference type="AlphaFoldDB" id="A0A4P2Q9Y2"/>
<reference evidence="1 2" key="1">
    <citation type="submission" date="2015-09" db="EMBL/GenBank/DDBJ databases">
        <title>Sorangium comparison.</title>
        <authorList>
            <person name="Zaburannyi N."/>
            <person name="Bunk B."/>
            <person name="Overmann J."/>
            <person name="Mueller R."/>
        </authorList>
    </citation>
    <scope>NUCLEOTIDE SEQUENCE [LARGE SCALE GENOMIC DNA]</scope>
    <source>
        <strain evidence="1 2">So ceGT47</strain>
    </source>
</reference>
<proteinExistence type="predicted"/>
<evidence type="ECO:0008006" key="3">
    <source>
        <dbReference type="Google" id="ProtNLM"/>
    </source>
</evidence>
<organism evidence="1 2">
    <name type="scientific">Sorangium cellulosum</name>
    <name type="common">Polyangium cellulosum</name>
    <dbReference type="NCBI Taxonomy" id="56"/>
    <lineage>
        <taxon>Bacteria</taxon>
        <taxon>Pseudomonadati</taxon>
        <taxon>Myxococcota</taxon>
        <taxon>Polyangia</taxon>
        <taxon>Polyangiales</taxon>
        <taxon>Polyangiaceae</taxon>
        <taxon>Sorangium</taxon>
    </lineage>
</organism>
<dbReference type="Pfam" id="PF08843">
    <property type="entry name" value="AbiEii"/>
    <property type="match status" value="1"/>
</dbReference>
<gene>
    <name evidence="1" type="ORF">SOCEGT47_069300</name>
</gene>
<dbReference type="OrthoDB" id="5514925at2"/>
<dbReference type="Gene3D" id="3.30.460.40">
    <property type="match status" value="1"/>
</dbReference>
<dbReference type="InterPro" id="IPR014942">
    <property type="entry name" value="AbiEii"/>
</dbReference>
<evidence type="ECO:0000313" key="2">
    <source>
        <dbReference type="Proteomes" id="UP000295781"/>
    </source>
</evidence>
<dbReference type="SUPFAM" id="SSF81301">
    <property type="entry name" value="Nucleotidyltransferase"/>
    <property type="match status" value="1"/>
</dbReference>
<sequence>MSKSLLSPLQEEVLAAFFRRQRRFFVTGGAALAGFHLHHRRTADLDLFTTTEDLDHADEALRAVVQEIGGAIENKETAPNFRRRLVKRGKDRVVVDLVVDHAFQGYPEKRLFGDIRVDPPEEILANKLCTLLSRSEIRDLVDVYALERAGYKVEDALPLAKRKDGGVTPGSLAWILSEIEIGDDASVPGDIAVSDLRAFLQELISRLGRLAYPTQSDDP</sequence>
<evidence type="ECO:0000313" key="1">
    <source>
        <dbReference type="EMBL" id="AUX26369.1"/>
    </source>
</evidence>
<protein>
    <recommendedName>
        <fullName evidence="3">Nucleotidyl transferase AbiEii/AbiGii toxin family protein</fullName>
    </recommendedName>
</protein>
<dbReference type="InterPro" id="IPR043519">
    <property type="entry name" value="NT_sf"/>
</dbReference>
<dbReference type="Proteomes" id="UP000295781">
    <property type="component" value="Chromosome"/>
</dbReference>
<dbReference type="EMBL" id="CP012670">
    <property type="protein sequence ID" value="AUX26369.1"/>
    <property type="molecule type" value="Genomic_DNA"/>
</dbReference>
<name>A0A4P2Q9Y2_SORCE</name>
<accession>A0A4P2Q9Y2</accession>